<protein>
    <submittedName>
        <fullName evidence="5">Metal ABC transporter ATP-binding protein</fullName>
    </submittedName>
</protein>
<keyword evidence="3 5" id="KW-0067">ATP-binding</keyword>
<dbReference type="Gene3D" id="3.40.50.300">
    <property type="entry name" value="P-loop containing nucleotide triphosphate hydrolases"/>
    <property type="match status" value="1"/>
</dbReference>
<evidence type="ECO:0000313" key="5">
    <source>
        <dbReference type="EMBL" id="HIP98491.1"/>
    </source>
</evidence>
<dbReference type="GO" id="GO:0016887">
    <property type="term" value="F:ATP hydrolysis activity"/>
    <property type="evidence" value="ECO:0007669"/>
    <property type="project" value="InterPro"/>
</dbReference>
<dbReference type="EMBL" id="DQVE01000043">
    <property type="protein sequence ID" value="HIP98491.1"/>
    <property type="molecule type" value="Genomic_DNA"/>
</dbReference>
<dbReference type="InterPro" id="IPR003593">
    <property type="entry name" value="AAA+_ATPase"/>
</dbReference>
<dbReference type="Proteomes" id="UP000606463">
    <property type="component" value="Unassembled WGS sequence"/>
</dbReference>
<keyword evidence="1" id="KW-0813">Transport</keyword>
<sequence length="246" mass="27775">MVYRPIAINVENLRVEIDGKPILEDINLKVYQGEIVAVVGPNGGGKTTFLKTLLGLVKPSRGKVEVFSFPPKEAVRRHLIGYLPQKVNFKRESCLSALDVVLLGLWYKPISEEEKVKLALEVMDKFGVRNLARERFSNLSGGQQQRVNLARTVVGEPKLLLLDEPTTGVDFPGQQTVYELLKKLRDEKDFTIITVTHDVGVVWKYVDRAVCINRKLHYHGEPAAILKPEILKIVYGTEVVPLFHKH</sequence>
<dbReference type="AlphaFoldDB" id="A0A9D0YPT2"/>
<dbReference type="InterPro" id="IPR050153">
    <property type="entry name" value="Metal_Ion_Import_ABC"/>
</dbReference>
<evidence type="ECO:0000259" key="4">
    <source>
        <dbReference type="PROSITE" id="PS50893"/>
    </source>
</evidence>
<name>A0A9D0YPT2_AQUAO</name>
<dbReference type="InterPro" id="IPR027417">
    <property type="entry name" value="P-loop_NTPase"/>
</dbReference>
<keyword evidence="2" id="KW-0547">Nucleotide-binding</keyword>
<dbReference type="SUPFAM" id="SSF52540">
    <property type="entry name" value="P-loop containing nucleoside triphosphate hydrolases"/>
    <property type="match status" value="1"/>
</dbReference>
<proteinExistence type="predicted"/>
<dbReference type="FunFam" id="3.40.50.300:FF:000134">
    <property type="entry name" value="Iron-enterobactin ABC transporter ATP-binding protein"/>
    <property type="match status" value="1"/>
</dbReference>
<dbReference type="GO" id="GO:0005524">
    <property type="term" value="F:ATP binding"/>
    <property type="evidence" value="ECO:0007669"/>
    <property type="project" value="UniProtKB-KW"/>
</dbReference>
<dbReference type="InterPro" id="IPR003439">
    <property type="entry name" value="ABC_transporter-like_ATP-bd"/>
</dbReference>
<organism evidence="5 6">
    <name type="scientific">Aquifex aeolicus</name>
    <dbReference type="NCBI Taxonomy" id="63363"/>
    <lineage>
        <taxon>Bacteria</taxon>
        <taxon>Pseudomonadati</taxon>
        <taxon>Aquificota</taxon>
        <taxon>Aquificia</taxon>
        <taxon>Aquificales</taxon>
        <taxon>Aquificaceae</taxon>
        <taxon>Aquifex</taxon>
    </lineage>
</organism>
<reference evidence="5" key="1">
    <citation type="journal article" date="2020" name="ISME J.">
        <title>Gammaproteobacteria mediating utilization of methyl-, sulfur- and petroleum organic compounds in deep ocean hydrothermal plumes.</title>
        <authorList>
            <person name="Zhou Z."/>
            <person name="Liu Y."/>
            <person name="Pan J."/>
            <person name="Cron B.R."/>
            <person name="Toner B.M."/>
            <person name="Anantharaman K."/>
            <person name="Breier J.A."/>
            <person name="Dick G.J."/>
            <person name="Li M."/>
        </authorList>
    </citation>
    <scope>NUCLEOTIDE SEQUENCE</scope>
    <source>
        <strain evidence="5">SZUA-1501</strain>
    </source>
</reference>
<dbReference type="PANTHER" id="PTHR42734">
    <property type="entry name" value="METAL TRANSPORT SYSTEM ATP-BINDING PROTEIN TM_0124-RELATED"/>
    <property type="match status" value="1"/>
</dbReference>
<dbReference type="PROSITE" id="PS00211">
    <property type="entry name" value="ABC_TRANSPORTER_1"/>
    <property type="match status" value="1"/>
</dbReference>
<comment type="caution">
    <text evidence="5">The sequence shown here is derived from an EMBL/GenBank/DDBJ whole genome shotgun (WGS) entry which is preliminary data.</text>
</comment>
<evidence type="ECO:0000256" key="2">
    <source>
        <dbReference type="ARBA" id="ARBA00022741"/>
    </source>
</evidence>
<dbReference type="PROSITE" id="PS50893">
    <property type="entry name" value="ABC_TRANSPORTER_2"/>
    <property type="match status" value="1"/>
</dbReference>
<dbReference type="SMART" id="SM00382">
    <property type="entry name" value="AAA"/>
    <property type="match status" value="1"/>
</dbReference>
<dbReference type="InterPro" id="IPR017871">
    <property type="entry name" value="ABC_transporter-like_CS"/>
</dbReference>
<gene>
    <name evidence="5" type="ORF">EYH37_03910</name>
</gene>
<accession>A0A9D0YPT2</accession>
<evidence type="ECO:0000256" key="1">
    <source>
        <dbReference type="ARBA" id="ARBA00022448"/>
    </source>
</evidence>
<feature type="domain" description="ABC transporter" evidence="4">
    <location>
        <begin position="8"/>
        <end position="239"/>
    </location>
</feature>
<evidence type="ECO:0000313" key="6">
    <source>
        <dbReference type="Proteomes" id="UP000606463"/>
    </source>
</evidence>
<evidence type="ECO:0000256" key="3">
    <source>
        <dbReference type="ARBA" id="ARBA00022840"/>
    </source>
</evidence>
<dbReference type="CDD" id="cd03235">
    <property type="entry name" value="ABC_Metallic_Cations"/>
    <property type="match status" value="1"/>
</dbReference>
<dbReference type="Pfam" id="PF00005">
    <property type="entry name" value="ABC_tran"/>
    <property type="match status" value="1"/>
</dbReference>